<gene>
    <name evidence="9" type="ORF">HSACCH_00827</name>
</gene>
<dbReference type="AlphaFoldDB" id="M5DYL6"/>
<keyword evidence="10" id="KW-1185">Reference proteome</keyword>
<evidence type="ECO:0000313" key="10">
    <source>
        <dbReference type="Proteomes" id="UP000012063"/>
    </source>
</evidence>
<keyword evidence="1" id="KW-0547">Nucleotide-binding</keyword>
<dbReference type="eggNOG" id="COG3857">
    <property type="taxonomic scope" value="Bacteria"/>
</dbReference>
<keyword evidence="5" id="KW-0067">ATP-binding</keyword>
<keyword evidence="2" id="KW-0227">DNA damage</keyword>
<dbReference type="OrthoDB" id="9758506at2"/>
<feature type="domain" description="PD-(D/E)XK endonuclease-like" evidence="8">
    <location>
        <begin position="583"/>
        <end position="846"/>
    </location>
</feature>
<dbReference type="SUPFAM" id="SSF52980">
    <property type="entry name" value="Restriction endonuclease-like"/>
    <property type="match status" value="1"/>
</dbReference>
<name>M5DYL6_9FIRM</name>
<evidence type="ECO:0000256" key="3">
    <source>
        <dbReference type="ARBA" id="ARBA00022801"/>
    </source>
</evidence>
<dbReference type="RefSeq" id="WP_005488079.1">
    <property type="nucleotide sequence ID" value="NZ_CAUI01000005.1"/>
</dbReference>
<evidence type="ECO:0000259" key="8">
    <source>
        <dbReference type="Pfam" id="PF12705"/>
    </source>
</evidence>
<keyword evidence="4" id="KW-0347">Helicase</keyword>
<evidence type="ECO:0000256" key="1">
    <source>
        <dbReference type="ARBA" id="ARBA00022741"/>
    </source>
</evidence>
<keyword evidence="6" id="KW-0238">DNA-binding</keyword>
<proteinExistence type="predicted"/>
<dbReference type="EMBL" id="CAUI01000005">
    <property type="protein sequence ID" value="CCU78688.1"/>
    <property type="molecule type" value="Genomic_DNA"/>
</dbReference>
<evidence type="ECO:0000256" key="7">
    <source>
        <dbReference type="ARBA" id="ARBA00023204"/>
    </source>
</evidence>
<dbReference type="STRING" id="1293054.HSACCH_00827"/>
<protein>
    <recommendedName>
        <fullName evidence="8">PD-(D/E)XK endonuclease-like domain-containing protein</fullName>
    </recommendedName>
</protein>
<reference evidence="10" key="1">
    <citation type="journal article" date="2013" name="Genome Announc.">
        <title>Genome Sequence of Halanaerobium saccharolyticum subsp. saccharolyticum Strain DSM 6643T, a Halophilic Hydrogen-Producing Bacterium.</title>
        <authorList>
            <person name="Kivisto A."/>
            <person name="Larjo A."/>
            <person name="Ciranna A."/>
            <person name="Santala V."/>
            <person name="Roos C."/>
            <person name="Karp M."/>
        </authorList>
    </citation>
    <scope>NUCLEOTIDE SEQUENCE [LARGE SCALE GENOMIC DNA]</scope>
    <source>
        <strain evidence="10">DSM 6643</strain>
    </source>
</reference>
<evidence type="ECO:0000256" key="2">
    <source>
        <dbReference type="ARBA" id="ARBA00022763"/>
    </source>
</evidence>
<evidence type="ECO:0000256" key="4">
    <source>
        <dbReference type="ARBA" id="ARBA00022806"/>
    </source>
</evidence>
<dbReference type="GO" id="GO:0004386">
    <property type="term" value="F:helicase activity"/>
    <property type="evidence" value="ECO:0007669"/>
    <property type="project" value="UniProtKB-KW"/>
</dbReference>
<dbReference type="InterPro" id="IPR011604">
    <property type="entry name" value="PDDEXK-like_dom_sf"/>
</dbReference>
<dbReference type="GO" id="GO:0006281">
    <property type="term" value="P:DNA repair"/>
    <property type="evidence" value="ECO:0007669"/>
    <property type="project" value="UniProtKB-KW"/>
</dbReference>
<organism evidence="9 10">
    <name type="scientific">Halanaerobium saccharolyticum subsp. saccharolyticum DSM 6643</name>
    <dbReference type="NCBI Taxonomy" id="1293054"/>
    <lineage>
        <taxon>Bacteria</taxon>
        <taxon>Bacillati</taxon>
        <taxon>Bacillota</taxon>
        <taxon>Clostridia</taxon>
        <taxon>Halanaerobiales</taxon>
        <taxon>Halanaerobiaceae</taxon>
        <taxon>Halanaerobium</taxon>
    </lineage>
</organism>
<dbReference type="eggNOG" id="COG0210">
    <property type="taxonomic scope" value="Bacteria"/>
</dbReference>
<dbReference type="InterPro" id="IPR038726">
    <property type="entry name" value="PDDEXK_AddAB-type"/>
</dbReference>
<dbReference type="Pfam" id="PF12705">
    <property type="entry name" value="PDDEXK_1"/>
    <property type="match status" value="1"/>
</dbReference>
<sequence>MSENKNLELKEIIKKYPQKRKMLLMPSFSSGRQLLHNLNQEGIKIFNCDLETPLGLLKKSLELQLFNDNLTLIENQQASYLIYRVLIELKAEAKLKYFDQLQLSSGSINLLAGTILEYRMAGYNTEDIEANKFIKAEKTEDLKLINKSYQEKLKQENYLDQAAAYHLALTMEKFNLKEAVIIQPEDIELSSLERKFLNKIKSQSSAAYNFKLNRNNEENFEAEFLAAYGSTNEVNNILRKITEADFKADQTTVYYLSQEPYSQQFYNLAQNYNLAVSFAGGISINNTKAAAVYYNYLAELRENPNYENQLRAADVAHTLLNIIAQLKVKKDIDQEAKNIILRKLKLFIKYFDLLEAKEVVIRRLQDLIKDERVNISGPEPGKIYLAPSTAALYSNRKNEIFIGLEENNISESQSENPVILDFERNYYPNLSLSTEKNKKALLDLETVIYKNSANKLLSYSNYSIQDSREQLPSFLLLDAYRKRETDQTLTFKDFKADAVKTTAFAPDSAANSLNLNEYFLSNFKAADKITNKKELLLNFYPNFEKGLEFLDAELEPEFNKYSGRLSSIFKSEAQLQAEEPVYSSSRLETIAKCPYKYFLNYVLGISAPEEAELDPFSWLSPLEQGTLLHSVFEHFIKEMIESSKQLDSEEKRRLINKILNEEAEKMRLEVIPPSELIYQLKLKELRERTDLFLSLIEMELKDSEPVFVERFFDNYILKLNSGREIKLRGKIDRIDRLNDGSYRIIDYKTGGDYSYSEQEYFKEGTQLQPALYSAAFAEELEAEVREFLYLFVNQGAVKKKYIRKNNRKEKLKEILDILLNTAEAGTFIAAAYDKDNKECKYCDYNQLICEREKDDKLSELFKTSAEAAVKKLRGLKDYE</sequence>
<dbReference type="GO" id="GO:0005524">
    <property type="term" value="F:ATP binding"/>
    <property type="evidence" value="ECO:0007669"/>
    <property type="project" value="UniProtKB-KW"/>
</dbReference>
<evidence type="ECO:0000256" key="6">
    <source>
        <dbReference type="ARBA" id="ARBA00023125"/>
    </source>
</evidence>
<dbReference type="Gene3D" id="3.90.320.10">
    <property type="match status" value="1"/>
</dbReference>
<accession>M5DYL6</accession>
<evidence type="ECO:0000313" key="9">
    <source>
        <dbReference type="EMBL" id="CCU78688.1"/>
    </source>
</evidence>
<comment type="caution">
    <text evidence="9">The sequence shown here is derived from an EMBL/GenBank/DDBJ whole genome shotgun (WGS) entry which is preliminary data.</text>
</comment>
<evidence type="ECO:0000256" key="5">
    <source>
        <dbReference type="ARBA" id="ARBA00022840"/>
    </source>
</evidence>
<dbReference type="GO" id="GO:0003677">
    <property type="term" value="F:DNA binding"/>
    <property type="evidence" value="ECO:0007669"/>
    <property type="project" value="UniProtKB-KW"/>
</dbReference>
<dbReference type="InterPro" id="IPR011335">
    <property type="entry name" value="Restrct_endonuc-II-like"/>
</dbReference>
<keyword evidence="3" id="KW-0378">Hydrolase</keyword>
<dbReference type="Proteomes" id="UP000012063">
    <property type="component" value="Unassembled WGS sequence"/>
</dbReference>
<keyword evidence="7" id="KW-0234">DNA repair</keyword>
<dbReference type="InParanoid" id="M5DYL6"/>
<dbReference type="GO" id="GO:0016787">
    <property type="term" value="F:hydrolase activity"/>
    <property type="evidence" value="ECO:0007669"/>
    <property type="project" value="UniProtKB-KW"/>
</dbReference>